<gene>
    <name evidence="1" type="ORF">BU16DRAFT_561696</name>
</gene>
<dbReference type="AlphaFoldDB" id="A0A6A6QWP4"/>
<name>A0A6A6QWP4_9PEZI</name>
<sequence>MEQSIGVSKYMEPSSLDLVKKAVRRPQKNGGRTRTVNEILILVEIPQSPLKLCPPGGSHSSSLDTSQAVAITNHQAPAASPPLETPQAVVITNPQAPAASPPLETPQAVVITNPQALAMSPPLLKTRKPWPSQTIRHLPYLLLLKHLQAVAITNPQALAMSPPLLKNRKPWPSQTIRRLPYFLHS</sequence>
<evidence type="ECO:0000313" key="1">
    <source>
        <dbReference type="EMBL" id="KAF2495417.1"/>
    </source>
</evidence>
<evidence type="ECO:0000313" key="2">
    <source>
        <dbReference type="Proteomes" id="UP000799750"/>
    </source>
</evidence>
<proteinExistence type="predicted"/>
<keyword evidence="2" id="KW-1185">Reference proteome</keyword>
<protein>
    <submittedName>
        <fullName evidence="1">Uncharacterized protein</fullName>
    </submittedName>
</protein>
<reference evidence="1" key="1">
    <citation type="journal article" date="2020" name="Stud. Mycol.">
        <title>101 Dothideomycetes genomes: a test case for predicting lifestyles and emergence of pathogens.</title>
        <authorList>
            <person name="Haridas S."/>
            <person name="Albert R."/>
            <person name="Binder M."/>
            <person name="Bloem J."/>
            <person name="Labutti K."/>
            <person name="Salamov A."/>
            <person name="Andreopoulos B."/>
            <person name="Baker S."/>
            <person name="Barry K."/>
            <person name="Bills G."/>
            <person name="Bluhm B."/>
            <person name="Cannon C."/>
            <person name="Castanera R."/>
            <person name="Culley D."/>
            <person name="Daum C."/>
            <person name="Ezra D."/>
            <person name="Gonzalez J."/>
            <person name="Henrissat B."/>
            <person name="Kuo A."/>
            <person name="Liang C."/>
            <person name="Lipzen A."/>
            <person name="Lutzoni F."/>
            <person name="Magnuson J."/>
            <person name="Mondo S."/>
            <person name="Nolan M."/>
            <person name="Ohm R."/>
            <person name="Pangilinan J."/>
            <person name="Park H.-J."/>
            <person name="Ramirez L."/>
            <person name="Alfaro M."/>
            <person name="Sun H."/>
            <person name="Tritt A."/>
            <person name="Yoshinaga Y."/>
            <person name="Zwiers L.-H."/>
            <person name="Turgeon B."/>
            <person name="Goodwin S."/>
            <person name="Spatafora J."/>
            <person name="Crous P."/>
            <person name="Grigoriev I."/>
        </authorList>
    </citation>
    <scope>NUCLEOTIDE SEQUENCE</scope>
    <source>
        <strain evidence="1">CBS 269.34</strain>
    </source>
</reference>
<accession>A0A6A6QWP4</accession>
<organism evidence="1 2">
    <name type="scientific">Lophium mytilinum</name>
    <dbReference type="NCBI Taxonomy" id="390894"/>
    <lineage>
        <taxon>Eukaryota</taxon>
        <taxon>Fungi</taxon>
        <taxon>Dikarya</taxon>
        <taxon>Ascomycota</taxon>
        <taxon>Pezizomycotina</taxon>
        <taxon>Dothideomycetes</taxon>
        <taxon>Pleosporomycetidae</taxon>
        <taxon>Mytilinidiales</taxon>
        <taxon>Mytilinidiaceae</taxon>
        <taxon>Lophium</taxon>
    </lineage>
</organism>
<dbReference type="Proteomes" id="UP000799750">
    <property type="component" value="Unassembled WGS sequence"/>
</dbReference>
<dbReference type="EMBL" id="MU004189">
    <property type="protein sequence ID" value="KAF2495417.1"/>
    <property type="molecule type" value="Genomic_DNA"/>
</dbReference>